<evidence type="ECO:0000259" key="1">
    <source>
        <dbReference type="Pfam" id="PF13456"/>
    </source>
</evidence>
<dbReference type="PANTHER" id="PTHR47723">
    <property type="entry name" value="OS05G0353850 PROTEIN"/>
    <property type="match status" value="1"/>
</dbReference>
<dbReference type="Gene3D" id="3.30.420.10">
    <property type="entry name" value="Ribonuclease H-like superfamily/Ribonuclease H"/>
    <property type="match status" value="1"/>
</dbReference>
<reference evidence="3" key="1">
    <citation type="journal article" date="2020" name="Plant J.">
        <title>Transposons played a major role in the diversification between the closely related almond and peach genomes: results from the almond genome sequence.</title>
        <authorList>
            <person name="Alioto T."/>
            <person name="Alexiou K.G."/>
            <person name="Bardil A."/>
            <person name="Barteri F."/>
            <person name="Castanera R."/>
            <person name="Cruz F."/>
            <person name="Dhingra A."/>
            <person name="Duval H."/>
            <person name="Fernandez I Marti A."/>
            <person name="Frias L."/>
            <person name="Galan B."/>
            <person name="Garcia J.L."/>
            <person name="Howad W."/>
            <person name="Gomez-Garrido J."/>
            <person name="Gut M."/>
            <person name="Julca I."/>
            <person name="Morata J."/>
            <person name="Puigdomenech P."/>
            <person name="Ribeca P."/>
            <person name="Rubio Cabetas M.J."/>
            <person name="Vlasova A."/>
            <person name="Wirthensohn M."/>
            <person name="Garcia-Mas J."/>
            <person name="Gabaldon T."/>
            <person name="Casacuberta J.M."/>
            <person name="Arus P."/>
        </authorList>
    </citation>
    <scope>NUCLEOTIDE SEQUENCE [LARGE SCALE GENOMIC DNA]</scope>
    <source>
        <strain evidence="3">cv. Texas</strain>
    </source>
</reference>
<dbReference type="InterPro" id="IPR002156">
    <property type="entry name" value="RNaseH_domain"/>
</dbReference>
<dbReference type="SUPFAM" id="SSF53098">
    <property type="entry name" value="Ribonuclease H-like"/>
    <property type="match status" value="1"/>
</dbReference>
<dbReference type="InterPro" id="IPR036397">
    <property type="entry name" value="RNaseH_sf"/>
</dbReference>
<accession>A0A5E4GI08</accession>
<dbReference type="CDD" id="cd06222">
    <property type="entry name" value="RNase_H_like"/>
    <property type="match status" value="1"/>
</dbReference>
<dbReference type="InterPro" id="IPR012337">
    <property type="entry name" value="RNaseH-like_sf"/>
</dbReference>
<dbReference type="AlphaFoldDB" id="A0A5E4GI08"/>
<dbReference type="InterPro" id="IPR053151">
    <property type="entry name" value="RNase_H-like"/>
</dbReference>
<dbReference type="Pfam" id="PF13456">
    <property type="entry name" value="RVT_3"/>
    <property type="match status" value="1"/>
</dbReference>
<gene>
    <name evidence="2" type="ORF">ALMOND_2B013625</name>
</gene>
<dbReference type="Proteomes" id="UP000327085">
    <property type="component" value="Chromosome 3"/>
</dbReference>
<sequence length="193" mass="20983">MLHPCIKLFLVEVWRVVGLPRKVSALSHADVMPWLVGNLGAKAFWGADISWHTVELAWVHPGIGAFKLNVDGTCKPWSGAIGAGGVIHDSMGDWVGARGISNLVIDMNSALVVHLMKSPDTFGGHLLAGLLASCWDFIKLICDCDLQHVYREQNCLADCLANASYNLDLGVCWFDSMPLWAEAALVMDRIGAL</sequence>
<dbReference type="PANTHER" id="PTHR47723:SF19">
    <property type="entry name" value="POLYNUCLEOTIDYL TRANSFERASE, RIBONUCLEASE H-LIKE SUPERFAMILY PROTEIN"/>
    <property type="match status" value="1"/>
</dbReference>
<dbReference type="InParanoid" id="A0A5E4GI08"/>
<feature type="domain" description="RNase H type-1" evidence="1">
    <location>
        <begin position="98"/>
        <end position="163"/>
    </location>
</feature>
<proteinExistence type="predicted"/>
<protein>
    <submittedName>
        <fullName evidence="2">PREDICTED: reverse mRNAase</fullName>
    </submittedName>
</protein>
<dbReference type="InterPro" id="IPR044730">
    <property type="entry name" value="RNase_H-like_dom_plant"/>
</dbReference>
<dbReference type="Gramene" id="VVA39201">
    <property type="protein sequence ID" value="VVA39201"/>
    <property type="gene ID" value="Prudul26B013625"/>
</dbReference>
<evidence type="ECO:0000313" key="2">
    <source>
        <dbReference type="EMBL" id="VVA39201.1"/>
    </source>
</evidence>
<evidence type="ECO:0000313" key="3">
    <source>
        <dbReference type="Proteomes" id="UP000327085"/>
    </source>
</evidence>
<organism evidence="2 3">
    <name type="scientific">Prunus dulcis</name>
    <name type="common">Almond</name>
    <name type="synonym">Amygdalus dulcis</name>
    <dbReference type="NCBI Taxonomy" id="3755"/>
    <lineage>
        <taxon>Eukaryota</taxon>
        <taxon>Viridiplantae</taxon>
        <taxon>Streptophyta</taxon>
        <taxon>Embryophyta</taxon>
        <taxon>Tracheophyta</taxon>
        <taxon>Spermatophyta</taxon>
        <taxon>Magnoliopsida</taxon>
        <taxon>eudicotyledons</taxon>
        <taxon>Gunneridae</taxon>
        <taxon>Pentapetalae</taxon>
        <taxon>rosids</taxon>
        <taxon>fabids</taxon>
        <taxon>Rosales</taxon>
        <taxon>Rosaceae</taxon>
        <taxon>Amygdaloideae</taxon>
        <taxon>Amygdaleae</taxon>
        <taxon>Prunus</taxon>
    </lineage>
</organism>
<dbReference type="EMBL" id="CABIKO010000753">
    <property type="protein sequence ID" value="VVA39201.1"/>
    <property type="molecule type" value="Genomic_DNA"/>
</dbReference>
<name>A0A5E4GI08_PRUDU</name>
<dbReference type="GO" id="GO:0003676">
    <property type="term" value="F:nucleic acid binding"/>
    <property type="evidence" value="ECO:0007669"/>
    <property type="project" value="InterPro"/>
</dbReference>
<dbReference type="GO" id="GO:0004523">
    <property type="term" value="F:RNA-DNA hybrid ribonuclease activity"/>
    <property type="evidence" value="ECO:0007669"/>
    <property type="project" value="InterPro"/>
</dbReference>